<dbReference type="EMBL" id="BART01008784">
    <property type="protein sequence ID" value="GAG58046.1"/>
    <property type="molecule type" value="Genomic_DNA"/>
</dbReference>
<gene>
    <name evidence="2" type="ORF">S01H4_19659</name>
</gene>
<dbReference type="Pfam" id="PF00171">
    <property type="entry name" value="Aldedh"/>
    <property type="match status" value="1"/>
</dbReference>
<dbReference type="InterPro" id="IPR016161">
    <property type="entry name" value="Ald_DH/histidinol_DH"/>
</dbReference>
<dbReference type="PANTHER" id="PTHR11063">
    <property type="entry name" value="GLUTAMATE SEMIALDEHYDE DEHYDROGENASE"/>
    <property type="match status" value="1"/>
</dbReference>
<dbReference type="InterPro" id="IPR015590">
    <property type="entry name" value="Aldehyde_DH_dom"/>
</dbReference>
<organism evidence="2">
    <name type="scientific">marine sediment metagenome</name>
    <dbReference type="NCBI Taxonomy" id="412755"/>
    <lineage>
        <taxon>unclassified sequences</taxon>
        <taxon>metagenomes</taxon>
        <taxon>ecological metagenomes</taxon>
    </lineage>
</organism>
<sequence length="185" mass="20556">MAKTKTETKNNALKIMAEAVRKNASSIMSANEKDIKVARKINKSQAFIDRLTLNKKRIESMAVCIEKVSELPDPCEEIIKMYKRPNGLKIGKMRIPIGVIGIIYEARPNVTSDCACLCLKSGNAVILKGGKESINSNSAICNILKESLKRAKLPSGCIQLIESTERKATTYLLKMDKYLDLIIPR</sequence>
<name>X1ADB4_9ZZZZ</name>
<dbReference type="AlphaFoldDB" id="X1ADB4"/>
<evidence type="ECO:0000259" key="1">
    <source>
        <dbReference type="Pfam" id="PF00171"/>
    </source>
</evidence>
<evidence type="ECO:0000313" key="2">
    <source>
        <dbReference type="EMBL" id="GAG58046.1"/>
    </source>
</evidence>
<comment type="caution">
    <text evidence="2">The sequence shown here is derived from an EMBL/GenBank/DDBJ whole genome shotgun (WGS) entry which is preliminary data.</text>
</comment>
<proteinExistence type="predicted"/>
<dbReference type="InterPro" id="IPR016162">
    <property type="entry name" value="Ald_DH_N"/>
</dbReference>
<dbReference type="SUPFAM" id="SSF53720">
    <property type="entry name" value="ALDH-like"/>
    <property type="match status" value="1"/>
</dbReference>
<dbReference type="GO" id="GO:0004350">
    <property type="term" value="F:glutamate-5-semialdehyde dehydrogenase activity"/>
    <property type="evidence" value="ECO:0007669"/>
    <property type="project" value="TreeGrafter"/>
</dbReference>
<feature type="non-terminal residue" evidence="2">
    <location>
        <position position="185"/>
    </location>
</feature>
<reference evidence="2" key="1">
    <citation type="journal article" date="2014" name="Front. Microbiol.">
        <title>High frequency of phylogenetically diverse reductive dehalogenase-homologous genes in deep subseafloor sedimentary metagenomes.</title>
        <authorList>
            <person name="Kawai M."/>
            <person name="Futagami T."/>
            <person name="Toyoda A."/>
            <person name="Takaki Y."/>
            <person name="Nishi S."/>
            <person name="Hori S."/>
            <person name="Arai W."/>
            <person name="Tsubouchi T."/>
            <person name="Morono Y."/>
            <person name="Uchiyama I."/>
            <person name="Ito T."/>
            <person name="Fujiyama A."/>
            <person name="Inagaki F."/>
            <person name="Takami H."/>
        </authorList>
    </citation>
    <scope>NUCLEOTIDE SEQUENCE</scope>
    <source>
        <strain evidence="2">Expedition CK06-06</strain>
    </source>
</reference>
<dbReference type="PANTHER" id="PTHR11063:SF8">
    <property type="entry name" value="DELTA-1-PYRROLINE-5-CARBOXYLATE SYNTHASE"/>
    <property type="match status" value="1"/>
</dbReference>
<accession>X1ADB4</accession>
<feature type="domain" description="Aldehyde dehydrogenase" evidence="1">
    <location>
        <begin position="6"/>
        <end position="174"/>
    </location>
</feature>
<dbReference type="Gene3D" id="3.40.605.10">
    <property type="entry name" value="Aldehyde Dehydrogenase, Chain A, domain 1"/>
    <property type="match status" value="1"/>
</dbReference>
<protein>
    <recommendedName>
        <fullName evidence="1">Aldehyde dehydrogenase domain-containing protein</fullName>
    </recommendedName>
</protein>